<feature type="transmembrane region" description="Helical" evidence="1">
    <location>
        <begin position="20"/>
        <end position="48"/>
    </location>
</feature>
<dbReference type="InterPro" id="IPR010649">
    <property type="entry name" value="NapE_TorE"/>
</dbReference>
<name>A0ABX7JJI4_9RHOB</name>
<geneLocation type="plasmid" evidence="2 3">
    <name>p1</name>
</geneLocation>
<evidence type="ECO:0000256" key="1">
    <source>
        <dbReference type="SAM" id="Phobius"/>
    </source>
</evidence>
<keyword evidence="1" id="KW-0812">Transmembrane</keyword>
<keyword evidence="3" id="KW-1185">Reference proteome</keyword>
<accession>A0ABX7JJI4</accession>
<keyword evidence="1" id="KW-0472">Membrane</keyword>
<keyword evidence="2" id="KW-0614">Plasmid</keyword>
<evidence type="ECO:0000313" key="2">
    <source>
        <dbReference type="EMBL" id="QRZ14396.1"/>
    </source>
</evidence>
<reference evidence="2 3" key="1">
    <citation type="submission" date="2021-02" db="EMBL/GenBank/DDBJ databases">
        <title>Paracoccus methylovroum sp.nov., a new methanol and methylamine utilizing methylotrophic denitrifer.</title>
        <authorList>
            <person name="Timsy T."/>
            <person name="Behrendt U."/>
            <person name="Ulrich A."/>
            <person name="Spanner T."/>
            <person name="Foesel B.U."/>
            <person name="Horn M.A."/>
            <person name="Kolb S."/>
        </authorList>
    </citation>
    <scope>NUCLEOTIDE SEQUENCE [LARGE SCALE GENOMIC DNA]</scope>
    <source>
        <strain evidence="2 3">H4-D09</strain>
        <plasmid evidence="2 3">p1</plasmid>
    </source>
</reference>
<protein>
    <submittedName>
        <fullName evidence="2">Periplasmic nitrate reductase, NapE protein</fullName>
    </submittedName>
</protein>
<evidence type="ECO:0000313" key="3">
    <source>
        <dbReference type="Proteomes" id="UP000663629"/>
    </source>
</evidence>
<dbReference type="EMBL" id="CP070369">
    <property type="protein sequence ID" value="QRZ14396.1"/>
    <property type="molecule type" value="Genomic_DNA"/>
</dbReference>
<dbReference type="Pfam" id="PF06796">
    <property type="entry name" value="NapE"/>
    <property type="match status" value="1"/>
</dbReference>
<organism evidence="2 3">
    <name type="scientific">Paracoccus methylovorus</name>
    <dbReference type="NCBI Taxonomy" id="2812658"/>
    <lineage>
        <taxon>Bacteria</taxon>
        <taxon>Pseudomonadati</taxon>
        <taxon>Pseudomonadota</taxon>
        <taxon>Alphaproteobacteria</taxon>
        <taxon>Rhodobacterales</taxon>
        <taxon>Paracoccaceae</taxon>
        <taxon>Paracoccus</taxon>
    </lineage>
</organism>
<proteinExistence type="predicted"/>
<dbReference type="RefSeq" id="WP_205295373.1">
    <property type="nucleotide sequence ID" value="NZ_CP070369.1"/>
</dbReference>
<sequence length="59" mass="6644">MIDSAPVPNHPQHRKRDEIIAFLILAVVIWPILSVVIVGGFGFMVWMWQVIFGPPGPLH</sequence>
<keyword evidence="1" id="KW-1133">Transmembrane helix</keyword>
<dbReference type="NCBIfam" id="TIGR02973">
    <property type="entry name" value="nitrate_rd_NapE"/>
    <property type="match status" value="1"/>
</dbReference>
<dbReference type="InterPro" id="IPR004448">
    <property type="entry name" value="Nitrate_reductase_NapE"/>
</dbReference>
<dbReference type="Proteomes" id="UP000663629">
    <property type="component" value="Plasmid p1"/>
</dbReference>
<gene>
    <name evidence="2" type="primary">napE</name>
    <name evidence="2" type="ORF">JWJ88_12980</name>
</gene>